<feature type="transmembrane region" description="Helical" evidence="3">
    <location>
        <begin position="289"/>
        <end position="308"/>
    </location>
</feature>
<reference evidence="5" key="1">
    <citation type="submission" date="2018-06" db="EMBL/GenBank/DDBJ databases">
        <authorList>
            <person name="Zhirakovskaya E."/>
        </authorList>
    </citation>
    <scope>NUCLEOTIDE SEQUENCE</scope>
</reference>
<dbReference type="AlphaFoldDB" id="A0A3B0Y8U5"/>
<dbReference type="Gene3D" id="3.90.550.10">
    <property type="entry name" value="Spore Coat Polysaccharide Biosynthesis Protein SpsA, Chain A"/>
    <property type="match status" value="1"/>
</dbReference>
<dbReference type="CDD" id="cd06439">
    <property type="entry name" value="CESA_like_1"/>
    <property type="match status" value="1"/>
</dbReference>
<accession>A0A3B0Y8U5</accession>
<dbReference type="PANTHER" id="PTHR43630">
    <property type="entry name" value="POLY-BETA-1,6-N-ACETYL-D-GLUCOSAMINE SYNTHASE"/>
    <property type="match status" value="1"/>
</dbReference>
<feature type="transmembrane region" description="Helical" evidence="3">
    <location>
        <begin position="347"/>
        <end position="366"/>
    </location>
</feature>
<name>A0A3B0Y8U5_9ZZZZ</name>
<keyword evidence="1" id="KW-0328">Glycosyltransferase</keyword>
<feature type="transmembrane region" description="Helical" evidence="3">
    <location>
        <begin position="6"/>
        <end position="26"/>
    </location>
</feature>
<keyword evidence="3" id="KW-0472">Membrane</keyword>
<evidence type="ECO:0000313" key="5">
    <source>
        <dbReference type="EMBL" id="VAW73250.1"/>
    </source>
</evidence>
<dbReference type="SUPFAM" id="SSF53448">
    <property type="entry name" value="Nucleotide-diphospho-sugar transferases"/>
    <property type="match status" value="1"/>
</dbReference>
<dbReference type="Pfam" id="PF00535">
    <property type="entry name" value="Glycos_transf_2"/>
    <property type="match status" value="1"/>
</dbReference>
<keyword evidence="2 5" id="KW-0808">Transferase</keyword>
<organism evidence="5">
    <name type="scientific">hydrothermal vent metagenome</name>
    <dbReference type="NCBI Taxonomy" id="652676"/>
    <lineage>
        <taxon>unclassified sequences</taxon>
        <taxon>metagenomes</taxon>
        <taxon>ecological metagenomes</taxon>
    </lineage>
</organism>
<keyword evidence="3" id="KW-0812">Transmembrane</keyword>
<dbReference type="InterPro" id="IPR001173">
    <property type="entry name" value="Glyco_trans_2-like"/>
</dbReference>
<evidence type="ECO:0000256" key="3">
    <source>
        <dbReference type="SAM" id="Phobius"/>
    </source>
</evidence>
<proteinExistence type="predicted"/>
<evidence type="ECO:0000256" key="2">
    <source>
        <dbReference type="ARBA" id="ARBA00022679"/>
    </source>
</evidence>
<gene>
    <name evidence="5" type="ORF">MNBD_GAMMA15-643</name>
</gene>
<dbReference type="InterPro" id="IPR029044">
    <property type="entry name" value="Nucleotide-diphossugar_trans"/>
</dbReference>
<dbReference type="PANTHER" id="PTHR43630:SF1">
    <property type="entry name" value="POLY-BETA-1,6-N-ACETYL-D-GLUCOSAMINE SYNTHASE"/>
    <property type="match status" value="1"/>
</dbReference>
<feature type="domain" description="Glycosyltransferase 2-like" evidence="4">
    <location>
        <begin position="50"/>
        <end position="207"/>
    </location>
</feature>
<dbReference type="GO" id="GO:0016757">
    <property type="term" value="F:glycosyltransferase activity"/>
    <property type="evidence" value="ECO:0007669"/>
    <property type="project" value="UniProtKB-KW"/>
</dbReference>
<dbReference type="EMBL" id="UOFN01000013">
    <property type="protein sequence ID" value="VAW73250.1"/>
    <property type="molecule type" value="Genomic_DNA"/>
</dbReference>
<protein>
    <submittedName>
        <fullName evidence="5">Glycosyl transferase, family 2</fullName>
    </submittedName>
</protein>
<evidence type="ECO:0000256" key="1">
    <source>
        <dbReference type="ARBA" id="ARBA00022676"/>
    </source>
</evidence>
<feature type="transmembrane region" description="Helical" evidence="3">
    <location>
        <begin position="314"/>
        <end position="335"/>
    </location>
</feature>
<evidence type="ECO:0000259" key="4">
    <source>
        <dbReference type="Pfam" id="PF00535"/>
    </source>
</evidence>
<sequence length="380" mass="42786">MEWFFWISLSGVFYAYFGYPLLLVLVNRIRESISPSVPARYNEDEAPSVTILIPAHNEADVIGRKLENTLALYYPGEFHVLVVSDGSSDATAEVVRSFSWDNKPEFIELTERKGKANALNVGLEHINSDIVVFSDASIMLDERSVWNIVRPFADPRIGCVSGEDLIEGGGGEGLYGKYELFLRNQESKFGSIVGASGSFYAQRRKLVSAFLEGFAPDFLSVLNTVEQGYRAISLPEAFGFMTAVESASDEFQRKVRTLIRGFTALFKKSHLLNPLHTPLFSLFLISHKLMRWLVPLFLIGVLVANLFLLEQIFYQLFFAAQLAFYLLALLAWRGIAVIENSIPGKIALYFTAVNVAILYAWIRYFSGVRQELWTPSRRAS</sequence>
<keyword evidence="3" id="KW-1133">Transmembrane helix</keyword>